<sequence>MGRKKQSSLPLVVTTLAILSSCLSLNEASSKVAQQHISLDVKNGNKLKQSQKLKQCNIYQGHWVWDDSYPLYDSSKCPNIRREFDCQKYGRQDTFYLKYRWQPDQCAIPRFDGKDFLRRMRGKKIMYIGDSVSLNHWQSMVCLLHAASPNNYGVSVMLYHSLYLVDIEMEKIGRVLKLDSLRGGEVWKEIDVLVFNTWLWWYRKGDRQPWDFVQDGGKMLKDMDRMDAFKKGLTTWAKWVDSEIDPTKTKVFFQGISPSHYNGLDWNEAEVKDCSKETLPMKGSTQASGDSIPLQAVKQVLSTISKPVHLLDITKLSQLRKDAHPSSHNGLGENMGSTLPLVVTALAILSSYLSLNEATSKFGDQQQFNTKAASLRNNTKPKHSQQLQQCNIYQGHWIWDDSYPLYDASSCHITRKEFDCLKYGRTDKFYLKYRWQPDQCDIPRFDGKDFLRRMRGKKIMYIGDSISLNHWLSMVCLLHAAVPNSNITMQSSGAITSWTFQEYEVSIMFYTSLYLVDIEMEKIGRVLKLNSVKAGEVWKHMDVLVFNTWLWWYRRDPGQPWDFVQDGSQILKDMDRMTAFKKGLTTWAKWVDSEIDPKNTKVFFQGVSPSHYE</sequence>
<dbReference type="InterPro" id="IPR026057">
    <property type="entry name" value="TBL_C"/>
</dbReference>
<name>A0A9Q1K386_9CARY</name>
<proteinExistence type="inferred from homology"/>
<feature type="domain" description="Trichome birefringence-like N-terminal" evidence="9">
    <location>
        <begin position="388"/>
        <end position="441"/>
    </location>
</feature>
<comment type="similarity">
    <text evidence="2">Belongs to the PC-esterase family. TBL subfamily.</text>
</comment>
<evidence type="ECO:0000256" key="2">
    <source>
        <dbReference type="ARBA" id="ARBA00007727"/>
    </source>
</evidence>
<keyword evidence="6" id="KW-0472">Membrane</keyword>
<evidence type="ECO:0000256" key="3">
    <source>
        <dbReference type="ARBA" id="ARBA00022692"/>
    </source>
</evidence>
<evidence type="ECO:0008006" key="12">
    <source>
        <dbReference type="Google" id="ProtNLM"/>
    </source>
</evidence>
<evidence type="ECO:0000256" key="1">
    <source>
        <dbReference type="ARBA" id="ARBA00004167"/>
    </source>
</evidence>
<keyword evidence="7" id="KW-0732">Signal</keyword>
<evidence type="ECO:0000256" key="6">
    <source>
        <dbReference type="ARBA" id="ARBA00023136"/>
    </source>
</evidence>
<evidence type="ECO:0000313" key="10">
    <source>
        <dbReference type="EMBL" id="KAJ8435587.1"/>
    </source>
</evidence>
<accession>A0A9Q1K386</accession>
<feature type="domain" description="Trichome birefringence-like C-terminal" evidence="8">
    <location>
        <begin position="108"/>
        <end position="330"/>
    </location>
</feature>
<dbReference type="GO" id="GO:0005794">
    <property type="term" value="C:Golgi apparatus"/>
    <property type="evidence" value="ECO:0007669"/>
    <property type="project" value="TreeGrafter"/>
</dbReference>
<keyword evidence="5" id="KW-1133">Transmembrane helix</keyword>
<organism evidence="10 11">
    <name type="scientific">Carnegiea gigantea</name>
    <dbReference type="NCBI Taxonomy" id="171969"/>
    <lineage>
        <taxon>Eukaryota</taxon>
        <taxon>Viridiplantae</taxon>
        <taxon>Streptophyta</taxon>
        <taxon>Embryophyta</taxon>
        <taxon>Tracheophyta</taxon>
        <taxon>Spermatophyta</taxon>
        <taxon>Magnoliopsida</taxon>
        <taxon>eudicotyledons</taxon>
        <taxon>Gunneridae</taxon>
        <taxon>Pentapetalae</taxon>
        <taxon>Caryophyllales</taxon>
        <taxon>Cactineae</taxon>
        <taxon>Cactaceae</taxon>
        <taxon>Cactoideae</taxon>
        <taxon>Echinocereeae</taxon>
        <taxon>Carnegiea</taxon>
    </lineage>
</organism>
<evidence type="ECO:0000313" key="11">
    <source>
        <dbReference type="Proteomes" id="UP001153076"/>
    </source>
</evidence>
<dbReference type="GO" id="GO:0016020">
    <property type="term" value="C:membrane"/>
    <property type="evidence" value="ECO:0007669"/>
    <property type="project" value="UniProtKB-SubCell"/>
</dbReference>
<dbReference type="PROSITE" id="PS51257">
    <property type="entry name" value="PROKAR_LIPOPROTEIN"/>
    <property type="match status" value="1"/>
</dbReference>
<gene>
    <name evidence="10" type="ORF">Cgig2_021741</name>
</gene>
<evidence type="ECO:0000256" key="7">
    <source>
        <dbReference type="SAM" id="SignalP"/>
    </source>
</evidence>
<dbReference type="Proteomes" id="UP001153076">
    <property type="component" value="Unassembled WGS sequence"/>
</dbReference>
<evidence type="ECO:0000256" key="4">
    <source>
        <dbReference type="ARBA" id="ARBA00022968"/>
    </source>
</evidence>
<dbReference type="Pfam" id="PF13839">
    <property type="entry name" value="PC-Esterase"/>
    <property type="match status" value="2"/>
</dbReference>
<feature type="chain" id="PRO_5040401808" description="Trichome birefringence-like N-terminal domain-containing protein" evidence="7">
    <location>
        <begin position="25"/>
        <end position="613"/>
    </location>
</feature>
<evidence type="ECO:0000256" key="5">
    <source>
        <dbReference type="ARBA" id="ARBA00022989"/>
    </source>
</evidence>
<comment type="caution">
    <text evidence="10">The sequence shown here is derived from an EMBL/GenBank/DDBJ whole genome shotgun (WGS) entry which is preliminary data.</text>
</comment>
<keyword evidence="11" id="KW-1185">Reference proteome</keyword>
<keyword evidence="4" id="KW-0735">Signal-anchor</keyword>
<evidence type="ECO:0000259" key="9">
    <source>
        <dbReference type="Pfam" id="PF14416"/>
    </source>
</evidence>
<feature type="domain" description="Trichome birefringence-like C-terminal" evidence="8">
    <location>
        <begin position="442"/>
        <end position="613"/>
    </location>
</feature>
<feature type="domain" description="Trichome birefringence-like N-terminal" evidence="9">
    <location>
        <begin position="54"/>
        <end position="106"/>
    </location>
</feature>
<dbReference type="EMBL" id="JAKOGI010000403">
    <property type="protein sequence ID" value="KAJ8435587.1"/>
    <property type="molecule type" value="Genomic_DNA"/>
</dbReference>
<comment type="subcellular location">
    <subcellularLocation>
        <location evidence="1">Membrane</location>
        <topology evidence="1">Single-pass membrane protein</topology>
    </subcellularLocation>
</comment>
<evidence type="ECO:0000259" key="8">
    <source>
        <dbReference type="Pfam" id="PF13839"/>
    </source>
</evidence>
<keyword evidence="3" id="KW-0812">Transmembrane</keyword>
<dbReference type="PANTHER" id="PTHR32285:SF36">
    <property type="entry name" value="PROTEIN TRICHOME BIREFRINGENCE-LIKE 38"/>
    <property type="match status" value="1"/>
</dbReference>
<dbReference type="PANTHER" id="PTHR32285">
    <property type="entry name" value="PROTEIN TRICHOME BIREFRINGENCE-LIKE 9-RELATED"/>
    <property type="match status" value="1"/>
</dbReference>
<protein>
    <recommendedName>
        <fullName evidence="12">Trichome birefringence-like N-terminal domain-containing protein</fullName>
    </recommendedName>
</protein>
<dbReference type="InterPro" id="IPR029962">
    <property type="entry name" value="TBL"/>
</dbReference>
<feature type="signal peptide" evidence="7">
    <location>
        <begin position="1"/>
        <end position="24"/>
    </location>
</feature>
<reference evidence="10" key="1">
    <citation type="submission" date="2022-04" db="EMBL/GenBank/DDBJ databases">
        <title>Carnegiea gigantea Genome sequencing and assembly v2.</title>
        <authorList>
            <person name="Copetti D."/>
            <person name="Sanderson M.J."/>
            <person name="Burquez A."/>
            <person name="Wojciechowski M.F."/>
        </authorList>
    </citation>
    <scope>NUCLEOTIDE SEQUENCE</scope>
    <source>
        <strain evidence="10">SGP5-SGP5p</strain>
        <tissue evidence="10">Aerial part</tissue>
    </source>
</reference>
<dbReference type="Pfam" id="PF14416">
    <property type="entry name" value="PMR5N"/>
    <property type="match status" value="2"/>
</dbReference>
<dbReference type="InterPro" id="IPR025846">
    <property type="entry name" value="TBL_N"/>
</dbReference>
<dbReference type="AlphaFoldDB" id="A0A9Q1K386"/>
<dbReference type="GO" id="GO:0016413">
    <property type="term" value="F:O-acetyltransferase activity"/>
    <property type="evidence" value="ECO:0007669"/>
    <property type="project" value="InterPro"/>
</dbReference>
<dbReference type="OrthoDB" id="630188at2759"/>